<protein>
    <submittedName>
        <fullName evidence="9">LD-carboxypeptidase</fullName>
    </submittedName>
</protein>
<evidence type="ECO:0000313" key="9">
    <source>
        <dbReference type="EMBL" id="HFC98409.1"/>
    </source>
</evidence>
<dbReference type="InterPro" id="IPR029062">
    <property type="entry name" value="Class_I_gatase-like"/>
</dbReference>
<dbReference type="GO" id="GO:0008236">
    <property type="term" value="F:serine-type peptidase activity"/>
    <property type="evidence" value="ECO:0007669"/>
    <property type="project" value="UniProtKB-KW"/>
</dbReference>
<dbReference type="InterPro" id="IPR003507">
    <property type="entry name" value="S66_fam"/>
</dbReference>
<dbReference type="AlphaFoldDB" id="A0A7C3CQG2"/>
<dbReference type="Gene3D" id="3.40.50.10740">
    <property type="entry name" value="Class I glutamine amidotransferase-like"/>
    <property type="match status" value="1"/>
</dbReference>
<evidence type="ECO:0000256" key="3">
    <source>
        <dbReference type="ARBA" id="ARBA00022670"/>
    </source>
</evidence>
<reference evidence="9" key="1">
    <citation type="journal article" date="2020" name="mSystems">
        <title>Genome- and Community-Level Interaction Insights into Carbon Utilization and Element Cycling Functions of Hydrothermarchaeota in Hydrothermal Sediment.</title>
        <authorList>
            <person name="Zhou Z."/>
            <person name="Liu Y."/>
            <person name="Xu W."/>
            <person name="Pan J."/>
            <person name="Luo Z.H."/>
            <person name="Li M."/>
        </authorList>
    </citation>
    <scope>NUCLEOTIDE SEQUENCE [LARGE SCALE GENOMIC DNA]</scope>
    <source>
        <strain evidence="9">HyVt-483</strain>
    </source>
</reference>
<sequence>MNLRPGATVALFAPAGAVNSGDLEKGLEILESWGLRVSVPERILSRHRYLAGRDEERLEELESLLNKGFDALWAARGGYGCIRLLPALSRLPLPPNPPLLLGFSDLTALLNPLVLKGIPAWHAPTVNFLPRLTPQTLETLRGLLFGESPVILRGRTLQPGEACGPLLGGNLATLVSLMGTPYFPDLRGALLFLEETGEALYRLDRYLTQLALAGIFEHISGLILGSMGVPTSEILPLLEELLPPSLPVGVDFPLGHSALTRAFPLGKTFRLLAAGKEASLTQTND</sequence>
<comment type="caution">
    <text evidence="9">The sequence shown here is derived from an EMBL/GenBank/DDBJ whole genome shotgun (WGS) entry which is preliminary data.</text>
</comment>
<feature type="domain" description="LD-carboxypeptidase N-terminal" evidence="7">
    <location>
        <begin position="9"/>
        <end position="122"/>
    </location>
</feature>
<evidence type="ECO:0000256" key="5">
    <source>
        <dbReference type="ARBA" id="ARBA00022825"/>
    </source>
</evidence>
<keyword evidence="4" id="KW-0378">Hydrolase</keyword>
<feature type="active site" description="Nucleophile" evidence="6">
    <location>
        <position position="104"/>
    </location>
</feature>
<evidence type="ECO:0000256" key="6">
    <source>
        <dbReference type="PIRSR" id="PIRSR028757-1"/>
    </source>
</evidence>
<feature type="active site" description="Charge relay system" evidence="6">
    <location>
        <position position="194"/>
    </location>
</feature>
<name>A0A7C3CQG2_9BACT</name>
<feature type="domain" description="LD-carboxypeptidase C-terminal" evidence="8">
    <location>
        <begin position="164"/>
        <end position="271"/>
    </location>
</feature>
<evidence type="ECO:0000259" key="7">
    <source>
        <dbReference type="Pfam" id="PF02016"/>
    </source>
</evidence>
<dbReference type="InterPro" id="IPR040921">
    <property type="entry name" value="Peptidase_S66C"/>
</dbReference>
<dbReference type="InterPro" id="IPR027478">
    <property type="entry name" value="LdcA_N"/>
</dbReference>
<evidence type="ECO:0000259" key="8">
    <source>
        <dbReference type="Pfam" id="PF17676"/>
    </source>
</evidence>
<dbReference type="EMBL" id="DRMH01000110">
    <property type="protein sequence ID" value="HFC98409.1"/>
    <property type="molecule type" value="Genomic_DNA"/>
</dbReference>
<dbReference type="PANTHER" id="PTHR30237">
    <property type="entry name" value="MURAMOYLTETRAPEPTIDE CARBOXYPEPTIDASE"/>
    <property type="match status" value="1"/>
</dbReference>
<dbReference type="Pfam" id="PF17676">
    <property type="entry name" value="Peptidase_S66C"/>
    <property type="match status" value="1"/>
</dbReference>
<dbReference type="GO" id="GO:0004180">
    <property type="term" value="F:carboxypeptidase activity"/>
    <property type="evidence" value="ECO:0007669"/>
    <property type="project" value="UniProtKB-KW"/>
</dbReference>
<dbReference type="PIRSF" id="PIRSF028757">
    <property type="entry name" value="LD-carboxypeptidase"/>
    <property type="match status" value="1"/>
</dbReference>
<keyword evidence="3" id="KW-0645">Protease</keyword>
<dbReference type="SUPFAM" id="SSF52317">
    <property type="entry name" value="Class I glutamine amidotransferase-like"/>
    <property type="match status" value="1"/>
</dbReference>
<dbReference type="Proteomes" id="UP000886043">
    <property type="component" value="Unassembled WGS sequence"/>
</dbReference>
<proteinExistence type="inferred from homology"/>
<evidence type="ECO:0000256" key="2">
    <source>
        <dbReference type="ARBA" id="ARBA00022645"/>
    </source>
</evidence>
<dbReference type="Pfam" id="PF02016">
    <property type="entry name" value="Peptidase_S66"/>
    <property type="match status" value="1"/>
</dbReference>
<keyword evidence="2" id="KW-0121">Carboxypeptidase</keyword>
<organism evidence="9">
    <name type="scientific">Thermosulfurimonas dismutans</name>
    <dbReference type="NCBI Taxonomy" id="999894"/>
    <lineage>
        <taxon>Bacteria</taxon>
        <taxon>Pseudomonadati</taxon>
        <taxon>Thermodesulfobacteriota</taxon>
        <taxon>Thermodesulfobacteria</taxon>
        <taxon>Thermodesulfobacteriales</taxon>
        <taxon>Thermodesulfobacteriaceae</taxon>
        <taxon>Thermosulfurimonas</taxon>
    </lineage>
</organism>
<keyword evidence="5" id="KW-0720">Serine protease</keyword>
<dbReference type="Gene3D" id="3.50.30.60">
    <property type="entry name" value="LD-carboxypeptidase A C-terminal domain-like"/>
    <property type="match status" value="1"/>
</dbReference>
<accession>A0A7C3CQG2</accession>
<dbReference type="GO" id="GO:0006508">
    <property type="term" value="P:proteolysis"/>
    <property type="evidence" value="ECO:0007669"/>
    <property type="project" value="UniProtKB-KW"/>
</dbReference>
<gene>
    <name evidence="9" type="ORF">ENJ40_08150</name>
</gene>
<evidence type="ECO:0000256" key="1">
    <source>
        <dbReference type="ARBA" id="ARBA00010233"/>
    </source>
</evidence>
<evidence type="ECO:0000256" key="4">
    <source>
        <dbReference type="ARBA" id="ARBA00022801"/>
    </source>
</evidence>
<dbReference type="InterPro" id="IPR040449">
    <property type="entry name" value="Peptidase_S66_N"/>
</dbReference>
<dbReference type="PANTHER" id="PTHR30237:SF2">
    <property type="entry name" value="MUREIN TETRAPEPTIDE CARBOXYPEPTIDASE"/>
    <property type="match status" value="1"/>
</dbReference>
<dbReference type="InterPro" id="IPR027461">
    <property type="entry name" value="Carboxypeptidase_A_C_sf"/>
</dbReference>
<dbReference type="CDD" id="cd07025">
    <property type="entry name" value="Peptidase_S66"/>
    <property type="match status" value="1"/>
</dbReference>
<comment type="similarity">
    <text evidence="1">Belongs to the peptidase S66 family.</text>
</comment>
<feature type="active site" description="Charge relay system" evidence="6">
    <location>
        <position position="256"/>
    </location>
</feature>
<dbReference type="SUPFAM" id="SSF141986">
    <property type="entry name" value="LD-carboxypeptidase A C-terminal domain-like"/>
    <property type="match status" value="1"/>
</dbReference>